<proteinExistence type="predicted"/>
<organism evidence="1 2">
    <name type="scientific">Panagrolaimus sp. JU765</name>
    <dbReference type="NCBI Taxonomy" id="591449"/>
    <lineage>
        <taxon>Eukaryota</taxon>
        <taxon>Metazoa</taxon>
        <taxon>Ecdysozoa</taxon>
        <taxon>Nematoda</taxon>
        <taxon>Chromadorea</taxon>
        <taxon>Rhabditida</taxon>
        <taxon>Tylenchina</taxon>
        <taxon>Panagrolaimomorpha</taxon>
        <taxon>Panagrolaimoidea</taxon>
        <taxon>Panagrolaimidae</taxon>
        <taxon>Panagrolaimus</taxon>
    </lineage>
</organism>
<accession>A0AC34RT82</accession>
<dbReference type="WBParaSite" id="JU765_v2.g9731.t1">
    <property type="protein sequence ID" value="JU765_v2.g9731.t1"/>
    <property type="gene ID" value="JU765_v2.g9731"/>
</dbReference>
<name>A0AC34RT82_9BILA</name>
<reference evidence="2" key="1">
    <citation type="submission" date="2022-11" db="UniProtKB">
        <authorList>
            <consortium name="WormBaseParasite"/>
        </authorList>
    </citation>
    <scope>IDENTIFICATION</scope>
</reference>
<evidence type="ECO:0000313" key="1">
    <source>
        <dbReference type="Proteomes" id="UP000887576"/>
    </source>
</evidence>
<sequence length="459" mass="53396">MPEADFKGIYCSKDYCNDPKNGKYPKLKDARPNDFKCWYNDWGKIPPEIVDCPTKFCYIRYFELNYDEVKEMECTNAEKSNRVPLANSFVEERCAESLCNSETPTKCYVGEYGDCSWTETQFPQKECTDEDKIDCVWKTTPFVTLCDLSVRDICIYQKWIHPKDFQRLCHKYRCQHDRQNHGYELVYKNPKKENRSFEDKIENITVIVSQCKGNLCFKPNWTTHTCYESNSAAAAGLGNIVQCEDFATHCRLFFDSESREVTGRECTPPREAYTEWTELEDGIYFRDFFGNNSNDGPKSSYCYTGSNGTCKNLDGDYRLIWNNYRYRPYPTLCSNFDKECYATILPTDDGNCVIHTCDYTVFGDNVDFGKEKCVETDQSIIHCRCFGKNCNVTMPITSTIAPQQKKLIFLPDNEKTNQETNNQIPGNSEAWIEDELGHSFGIFVKLNYLLILFNFLFNF</sequence>
<evidence type="ECO:0000313" key="2">
    <source>
        <dbReference type="WBParaSite" id="JU765_v2.g9731.t1"/>
    </source>
</evidence>
<protein>
    <submittedName>
        <fullName evidence="2">Uncharacterized protein</fullName>
    </submittedName>
</protein>
<dbReference type="Proteomes" id="UP000887576">
    <property type="component" value="Unplaced"/>
</dbReference>